<keyword evidence="2" id="KW-1185">Reference proteome</keyword>
<dbReference type="Proteomes" id="UP000603865">
    <property type="component" value="Unassembled WGS sequence"/>
</dbReference>
<gene>
    <name evidence="1" type="ORF">GCM10008957_37250</name>
</gene>
<evidence type="ECO:0000313" key="1">
    <source>
        <dbReference type="EMBL" id="GGR21554.1"/>
    </source>
</evidence>
<dbReference type="AlphaFoldDB" id="A0A918FCH0"/>
<reference evidence="1" key="1">
    <citation type="journal article" date="2014" name="Int. J. Syst. Evol. Microbiol.">
        <title>Complete genome sequence of Corynebacterium casei LMG S-19264T (=DSM 44701T), isolated from a smear-ripened cheese.</title>
        <authorList>
            <consortium name="US DOE Joint Genome Institute (JGI-PGF)"/>
            <person name="Walter F."/>
            <person name="Albersmeier A."/>
            <person name="Kalinowski J."/>
            <person name="Ruckert C."/>
        </authorList>
    </citation>
    <scope>NUCLEOTIDE SEQUENCE</scope>
    <source>
        <strain evidence="1">JCM 31311</strain>
    </source>
</reference>
<accession>A0A918FCH0</accession>
<comment type="caution">
    <text evidence="1">The sequence shown here is derived from an EMBL/GenBank/DDBJ whole genome shotgun (WGS) entry which is preliminary data.</text>
</comment>
<sequence length="91" mass="9908">MTAPSGIRFALEGIDEITFAKVLRDLMNDAAFARPLQVQAQPPKPAQVGRPPEDAALTLVFDEAGRAQAIAAMQRLKTIMLRYGVQIDSVK</sequence>
<proteinExistence type="predicted"/>
<organism evidence="1 2">
    <name type="scientific">Deinococcus ruber</name>
    <dbReference type="NCBI Taxonomy" id="1848197"/>
    <lineage>
        <taxon>Bacteria</taxon>
        <taxon>Thermotogati</taxon>
        <taxon>Deinococcota</taxon>
        <taxon>Deinococci</taxon>
        <taxon>Deinococcales</taxon>
        <taxon>Deinococcaceae</taxon>
        <taxon>Deinococcus</taxon>
    </lineage>
</organism>
<evidence type="ECO:0000313" key="2">
    <source>
        <dbReference type="Proteomes" id="UP000603865"/>
    </source>
</evidence>
<name>A0A918FCH0_9DEIO</name>
<reference evidence="1" key="2">
    <citation type="submission" date="2020-09" db="EMBL/GenBank/DDBJ databases">
        <authorList>
            <person name="Sun Q."/>
            <person name="Ohkuma M."/>
        </authorList>
    </citation>
    <scope>NUCLEOTIDE SEQUENCE</scope>
    <source>
        <strain evidence="1">JCM 31311</strain>
    </source>
</reference>
<dbReference type="EMBL" id="BMQL01000027">
    <property type="protein sequence ID" value="GGR21554.1"/>
    <property type="molecule type" value="Genomic_DNA"/>
</dbReference>
<dbReference type="RefSeq" id="WP_189092013.1">
    <property type="nucleotide sequence ID" value="NZ_BMQL01000027.1"/>
</dbReference>
<protein>
    <submittedName>
        <fullName evidence="1">Uncharacterized protein</fullName>
    </submittedName>
</protein>